<protein>
    <submittedName>
        <fullName evidence="4">Putative WRKY transcription factor 19</fullName>
    </submittedName>
</protein>
<evidence type="ECO:0000259" key="3">
    <source>
        <dbReference type="Pfam" id="PF23598"/>
    </source>
</evidence>
<dbReference type="GO" id="GO:0006952">
    <property type="term" value="P:defense response"/>
    <property type="evidence" value="ECO:0007669"/>
    <property type="project" value="InterPro"/>
</dbReference>
<evidence type="ECO:0000256" key="2">
    <source>
        <dbReference type="ARBA" id="ARBA00022737"/>
    </source>
</evidence>
<dbReference type="Proteomes" id="UP000516437">
    <property type="component" value="Chromosome 1"/>
</dbReference>
<dbReference type="InterPro" id="IPR032675">
    <property type="entry name" value="LRR_dom_sf"/>
</dbReference>
<evidence type="ECO:0000313" key="4">
    <source>
        <dbReference type="EMBL" id="KAB1227125.1"/>
    </source>
</evidence>
<comment type="caution">
    <text evidence="4">The sequence shown here is derived from an EMBL/GenBank/DDBJ whole genome shotgun (WGS) entry which is preliminary data.</text>
</comment>
<feature type="domain" description="Disease resistance R13L4/SHOC-2-like LRR" evidence="3">
    <location>
        <begin position="226"/>
        <end position="324"/>
    </location>
</feature>
<dbReference type="PANTHER" id="PTHR11017:SF559">
    <property type="entry name" value="DISEASE RESISTANCE PROTEIN CHL1"/>
    <property type="match status" value="1"/>
</dbReference>
<name>A0A6A1WP94_9ROSI</name>
<proteinExistence type="predicted"/>
<dbReference type="InterPro" id="IPR044974">
    <property type="entry name" value="Disease_R_plants"/>
</dbReference>
<dbReference type="AlphaFoldDB" id="A0A6A1WP94"/>
<dbReference type="InterPro" id="IPR011713">
    <property type="entry name" value="Leu-rich_rpt_3"/>
</dbReference>
<dbReference type="Gene3D" id="3.80.10.10">
    <property type="entry name" value="Ribonuclease Inhibitor"/>
    <property type="match status" value="2"/>
</dbReference>
<dbReference type="InterPro" id="IPR055414">
    <property type="entry name" value="LRR_R13L4/SHOC2-like"/>
</dbReference>
<dbReference type="EMBL" id="RXIC02000019">
    <property type="protein sequence ID" value="KAB1227125.1"/>
    <property type="molecule type" value="Genomic_DNA"/>
</dbReference>
<keyword evidence="2" id="KW-0677">Repeat</keyword>
<dbReference type="SUPFAM" id="SSF52058">
    <property type="entry name" value="L domain-like"/>
    <property type="match status" value="1"/>
</dbReference>
<dbReference type="Pfam" id="PF23598">
    <property type="entry name" value="LRR_14"/>
    <property type="match status" value="1"/>
</dbReference>
<keyword evidence="1" id="KW-0433">Leucine-rich repeat</keyword>
<dbReference type="PANTHER" id="PTHR11017">
    <property type="entry name" value="LEUCINE-RICH REPEAT-CONTAINING PROTEIN"/>
    <property type="match status" value="1"/>
</dbReference>
<accession>A0A6A1WP94</accession>
<organism evidence="4 5">
    <name type="scientific">Morella rubra</name>
    <name type="common">Chinese bayberry</name>
    <dbReference type="NCBI Taxonomy" id="262757"/>
    <lineage>
        <taxon>Eukaryota</taxon>
        <taxon>Viridiplantae</taxon>
        <taxon>Streptophyta</taxon>
        <taxon>Embryophyta</taxon>
        <taxon>Tracheophyta</taxon>
        <taxon>Spermatophyta</taxon>
        <taxon>Magnoliopsida</taxon>
        <taxon>eudicotyledons</taxon>
        <taxon>Gunneridae</taxon>
        <taxon>Pentapetalae</taxon>
        <taxon>rosids</taxon>
        <taxon>fabids</taxon>
        <taxon>Fagales</taxon>
        <taxon>Myricaceae</taxon>
        <taxon>Morella</taxon>
    </lineage>
</organism>
<gene>
    <name evidence="4" type="ORF">CJ030_MR1G001058</name>
</gene>
<dbReference type="OrthoDB" id="1733683at2759"/>
<evidence type="ECO:0000313" key="5">
    <source>
        <dbReference type="Proteomes" id="UP000516437"/>
    </source>
</evidence>
<reference evidence="4 5" key="1">
    <citation type="journal article" date="2019" name="Plant Biotechnol. J.">
        <title>The red bayberry genome and genetic basis of sex determination.</title>
        <authorList>
            <person name="Jia H.M."/>
            <person name="Jia H.J."/>
            <person name="Cai Q.L."/>
            <person name="Wang Y."/>
            <person name="Zhao H.B."/>
            <person name="Yang W.F."/>
            <person name="Wang G.Y."/>
            <person name="Li Y.H."/>
            <person name="Zhan D.L."/>
            <person name="Shen Y.T."/>
            <person name="Niu Q.F."/>
            <person name="Chang L."/>
            <person name="Qiu J."/>
            <person name="Zhao L."/>
            <person name="Xie H.B."/>
            <person name="Fu W.Y."/>
            <person name="Jin J."/>
            <person name="Li X.W."/>
            <person name="Jiao Y."/>
            <person name="Zhou C.C."/>
            <person name="Tu T."/>
            <person name="Chai C.Y."/>
            <person name="Gao J.L."/>
            <person name="Fan L.J."/>
            <person name="van de Weg E."/>
            <person name="Wang J.Y."/>
            <person name="Gao Z.S."/>
        </authorList>
    </citation>
    <scope>NUCLEOTIDE SEQUENCE [LARGE SCALE GENOMIC DNA]</scope>
    <source>
        <tissue evidence="4">Leaves</tissue>
    </source>
</reference>
<evidence type="ECO:0000256" key="1">
    <source>
        <dbReference type="ARBA" id="ARBA00022614"/>
    </source>
</evidence>
<dbReference type="Pfam" id="PF07725">
    <property type="entry name" value="LRR_3"/>
    <property type="match status" value="1"/>
</dbReference>
<keyword evidence="5" id="KW-1185">Reference proteome</keyword>
<sequence>MHDLLQKMGQEIVRRESPDEPGRRSRLWRYEDVLRILKDNSGTNAVEGIVLNLPIDIEERLSVKALLQMKKLRILKIGSINITNNFSKQLSTVEWDEDTLNSMPTNELRLMNWSGFPFKYLPMDFHPNNLVELKMRGSSVEQLWKGNKSLGSLKYLDLSGSEWLMETPDFSKAQNLETIDLEGCKSLTKVHPSIGGLKRLKQLDLSSCENLRGLPDKISLESLEDLKLSDCSSLEKFPDVVGNMASLRLLYLDGTAIKEVPSSFTMLSGLSTLSFRDCKKLSILPSDMCGLSSLRFLQLSGCYTLGKFPDLSSMKCLEELYADEITALIQPSPNLFPMSIKTLRVSGFRDIAPRRSLSLRCFSRGGCEGTFYLSPESSSILHVEMGSGGFEDEETSSTVGTKVMHGSLLTISGIPEWFYNTGSGPSDIIQLPDPEHNRKWIGCAMFIDYEVHGSLSLLGLSFLKSHGDSTLPFRSSRVHFNCKFETNDRKLPSRCLFFRVPQYRSARGIWVYIPAQWFPEQFKNLDKLSSITIHITTRCEISGYNPPEVKIKNQGARLVYEHNGSEFFRSIAPRGLEHEFYRHLYYFGNRNLGVIPPLPFIDC</sequence>